<dbReference type="AlphaFoldDB" id="A0A182JEM6"/>
<evidence type="ECO:0000256" key="10">
    <source>
        <dbReference type="SAM" id="MobiDB-lite"/>
    </source>
</evidence>
<accession>A0A182JEM6</accession>
<evidence type="ECO:0000256" key="4">
    <source>
        <dbReference type="ARBA" id="ARBA00022816"/>
    </source>
</evidence>
<feature type="region of interest" description="Disordered" evidence="10">
    <location>
        <begin position="61"/>
        <end position="82"/>
    </location>
</feature>
<evidence type="ECO:0000256" key="3">
    <source>
        <dbReference type="ARBA" id="ARBA00022737"/>
    </source>
</evidence>
<feature type="compositionally biased region" description="Gly residues" evidence="10">
    <location>
        <begin position="291"/>
        <end position="302"/>
    </location>
</feature>
<feature type="region of interest" description="Disordered" evidence="10">
    <location>
        <begin position="101"/>
        <end position="154"/>
    </location>
</feature>
<evidence type="ECO:0000313" key="11">
    <source>
        <dbReference type="EnsemblMetazoa" id="AATE016647-PA.1"/>
    </source>
</evidence>
<reference evidence="11" key="1">
    <citation type="submission" date="2022-08" db="UniProtKB">
        <authorList>
            <consortium name="EnsemblMetazoa"/>
        </authorList>
    </citation>
    <scope>IDENTIFICATION</scope>
    <source>
        <strain evidence="11">EBRO</strain>
    </source>
</reference>
<comment type="subcellular location">
    <subcellularLocation>
        <location evidence="1">Nucleus</location>
        <location evidence="1">Nuclear pore complex</location>
    </subcellularLocation>
</comment>
<evidence type="ECO:0000256" key="1">
    <source>
        <dbReference type="ARBA" id="ARBA00004567"/>
    </source>
</evidence>
<dbReference type="PROSITE" id="PS50196">
    <property type="entry name" value="RANBD1"/>
    <property type="match status" value="1"/>
</dbReference>
<evidence type="ECO:0000256" key="7">
    <source>
        <dbReference type="ARBA" id="ARBA00023010"/>
    </source>
</evidence>
<feature type="compositionally biased region" description="Low complexity" evidence="10">
    <location>
        <begin position="274"/>
        <end position="290"/>
    </location>
</feature>
<feature type="compositionally biased region" description="Low complexity" evidence="10">
    <location>
        <begin position="102"/>
        <end position="120"/>
    </location>
</feature>
<name>A0A182JEM6_ANOAO</name>
<sequence length="501" mass="52134">MAKRGAQSTLDHLNWNEADAPEEVGEFAKASEDVIKQRVIKKARRRVAGDADSTATATASVFGGFKGFQSTPVPKTDDKAGGTKSFSFLATLGANGNGTGAAGVSSSGTVGSSSSTGTTSPKPAKDTNKPQSFTNLGSTFGPKPTASDKPTAASKSVDDANATFQANVVALNKTFVEWISAKVTEGPFCKLHVVFRDYEKHFAQLEAEKVAATGTPAQLAQGEKQPESEKEKAKAPEKKTEPDRAKEQEKEKPSFSFGMPAKDTPAKPSPPVPGTGFTFGGSKPFTFGSGSSPGGITSGGLGAAKPPTVSFGTTPASSVPTTSPSFFAGASTFGSKPATPGTSSLFGSSTSGGLTFGTVAKPTANSDAGGKEEGADGDEDEPPKVEFTPVEEKDSLYSKRCKLFVKAGGSFSDRGIGTLHVKKVDSKVQLLVRAETSLGNILLNIILNETVPLQRMGKNNVMMVCLPTPESKPPPTSVLLRVKTAEEADELHETLLKYKPK</sequence>
<dbReference type="InterPro" id="IPR015007">
    <property type="entry name" value="NUP2/50/61"/>
</dbReference>
<dbReference type="CDD" id="cd13170">
    <property type="entry name" value="RanBD_NUP50"/>
    <property type="match status" value="1"/>
</dbReference>
<evidence type="ECO:0000256" key="9">
    <source>
        <dbReference type="ARBA" id="ARBA00023242"/>
    </source>
</evidence>
<dbReference type="SUPFAM" id="SSF50729">
    <property type="entry name" value="PH domain-like"/>
    <property type="match status" value="1"/>
</dbReference>
<dbReference type="PANTHER" id="PTHR23138">
    <property type="entry name" value="RAN BINDING PROTEIN"/>
    <property type="match status" value="1"/>
</dbReference>
<keyword evidence="7" id="KW-0811">Translocation</keyword>
<dbReference type="GO" id="GO:0005643">
    <property type="term" value="C:nuclear pore"/>
    <property type="evidence" value="ECO:0007669"/>
    <property type="project" value="UniProtKB-SubCell"/>
</dbReference>
<keyword evidence="6" id="KW-0007">Acetylation</keyword>
<keyword evidence="9" id="KW-0539">Nucleus</keyword>
<proteinExistence type="predicted"/>
<keyword evidence="3" id="KW-0677">Repeat</keyword>
<dbReference type="EnsemblMetazoa" id="AATE016647-RA">
    <property type="protein sequence ID" value="AATE016647-PA.1"/>
    <property type="gene ID" value="AATE016647"/>
</dbReference>
<feature type="region of interest" description="Disordered" evidence="10">
    <location>
        <begin position="215"/>
        <end position="320"/>
    </location>
</feature>
<dbReference type="GO" id="GO:0051028">
    <property type="term" value="P:mRNA transport"/>
    <property type="evidence" value="ECO:0007669"/>
    <property type="project" value="UniProtKB-KW"/>
</dbReference>
<dbReference type="GO" id="GO:0006606">
    <property type="term" value="P:protein import into nucleus"/>
    <property type="evidence" value="ECO:0007669"/>
    <property type="project" value="TreeGrafter"/>
</dbReference>
<dbReference type="PANTHER" id="PTHR23138:SF141">
    <property type="entry name" value="NUCLEAR PORE COMPLEX PROTEIN NUP50"/>
    <property type="match status" value="1"/>
</dbReference>
<dbReference type="VEuPathDB" id="VectorBase:AATE016647"/>
<evidence type="ECO:0000256" key="2">
    <source>
        <dbReference type="ARBA" id="ARBA00022448"/>
    </source>
</evidence>
<dbReference type="InterPro" id="IPR000156">
    <property type="entry name" value="Ran_bind_dom"/>
</dbReference>
<evidence type="ECO:0000256" key="5">
    <source>
        <dbReference type="ARBA" id="ARBA00022927"/>
    </source>
</evidence>
<protein>
    <submittedName>
        <fullName evidence="11">Uncharacterized protein</fullName>
    </submittedName>
</protein>
<evidence type="ECO:0000256" key="6">
    <source>
        <dbReference type="ARBA" id="ARBA00022990"/>
    </source>
</evidence>
<keyword evidence="8" id="KW-0906">Nuclear pore complex</keyword>
<organism evidence="11">
    <name type="scientific">Anopheles atroparvus</name>
    <name type="common">European mosquito</name>
    <dbReference type="NCBI Taxonomy" id="41427"/>
    <lineage>
        <taxon>Eukaryota</taxon>
        <taxon>Metazoa</taxon>
        <taxon>Ecdysozoa</taxon>
        <taxon>Arthropoda</taxon>
        <taxon>Hexapoda</taxon>
        <taxon>Insecta</taxon>
        <taxon>Pterygota</taxon>
        <taxon>Neoptera</taxon>
        <taxon>Endopterygota</taxon>
        <taxon>Diptera</taxon>
        <taxon>Nematocera</taxon>
        <taxon>Culicoidea</taxon>
        <taxon>Culicidae</taxon>
        <taxon>Anophelinae</taxon>
        <taxon>Anopheles</taxon>
    </lineage>
</organism>
<dbReference type="Pfam" id="PF00638">
    <property type="entry name" value="Ran_BP1"/>
    <property type="match status" value="1"/>
</dbReference>
<keyword evidence="5" id="KW-0653">Protein transport</keyword>
<feature type="region of interest" description="Disordered" evidence="10">
    <location>
        <begin position="357"/>
        <end position="386"/>
    </location>
</feature>
<feature type="compositionally biased region" description="Basic and acidic residues" evidence="10">
    <location>
        <begin position="224"/>
        <end position="253"/>
    </location>
</feature>
<dbReference type="InterPro" id="IPR011993">
    <property type="entry name" value="PH-like_dom_sf"/>
</dbReference>
<dbReference type="STRING" id="41427.A0A182JEM6"/>
<dbReference type="InterPro" id="IPR045255">
    <property type="entry name" value="RanBP1-like"/>
</dbReference>
<dbReference type="Gene3D" id="2.30.29.30">
    <property type="entry name" value="Pleckstrin-homology domain (PH domain)/Phosphotyrosine-binding domain (PTB)"/>
    <property type="match status" value="1"/>
</dbReference>
<feature type="compositionally biased region" description="Polar residues" evidence="10">
    <location>
        <begin position="129"/>
        <end position="138"/>
    </location>
</feature>
<keyword evidence="4" id="KW-0509">mRNA transport</keyword>
<dbReference type="SMART" id="SM00160">
    <property type="entry name" value="RanBD"/>
    <property type="match status" value="1"/>
</dbReference>
<dbReference type="Pfam" id="PF08911">
    <property type="entry name" value="NUP50"/>
    <property type="match status" value="1"/>
</dbReference>
<evidence type="ECO:0000256" key="8">
    <source>
        <dbReference type="ARBA" id="ARBA00023132"/>
    </source>
</evidence>
<keyword evidence="2" id="KW-0813">Transport</keyword>